<reference evidence="1 2" key="1">
    <citation type="submission" date="2020-08" db="EMBL/GenBank/DDBJ databases">
        <title>Plant Genome Project.</title>
        <authorList>
            <person name="Zhang R.-G."/>
        </authorList>
    </citation>
    <scope>NUCLEOTIDE SEQUENCE [LARGE SCALE GENOMIC DNA]</scope>
    <source>
        <tissue evidence="1">Rhizome</tissue>
    </source>
</reference>
<sequence>MAFSYRAPKPLVQYTNKIMPTPTPPAASAANSDTISEVDRRAANFISYVQERFRLERMEDDWSNRNEMVSLQIDPKRGIAFGISHNPIDPPELDGL</sequence>
<accession>A0A8J5HVH9</accession>
<dbReference type="AlphaFoldDB" id="A0A8J5HVH9"/>
<evidence type="ECO:0000313" key="1">
    <source>
        <dbReference type="EMBL" id="KAG6524178.1"/>
    </source>
</evidence>
<evidence type="ECO:0000313" key="2">
    <source>
        <dbReference type="Proteomes" id="UP000734854"/>
    </source>
</evidence>
<keyword evidence="2" id="KW-1185">Reference proteome</keyword>
<proteinExistence type="predicted"/>
<comment type="caution">
    <text evidence="1">The sequence shown here is derived from an EMBL/GenBank/DDBJ whole genome shotgun (WGS) entry which is preliminary data.</text>
</comment>
<protein>
    <submittedName>
        <fullName evidence="1">Uncharacterized protein</fullName>
    </submittedName>
</protein>
<organism evidence="1 2">
    <name type="scientific">Zingiber officinale</name>
    <name type="common">Ginger</name>
    <name type="synonym">Amomum zingiber</name>
    <dbReference type="NCBI Taxonomy" id="94328"/>
    <lineage>
        <taxon>Eukaryota</taxon>
        <taxon>Viridiplantae</taxon>
        <taxon>Streptophyta</taxon>
        <taxon>Embryophyta</taxon>
        <taxon>Tracheophyta</taxon>
        <taxon>Spermatophyta</taxon>
        <taxon>Magnoliopsida</taxon>
        <taxon>Liliopsida</taxon>
        <taxon>Zingiberales</taxon>
        <taxon>Zingiberaceae</taxon>
        <taxon>Zingiber</taxon>
    </lineage>
</organism>
<dbReference type="EMBL" id="JACMSC010000004">
    <property type="protein sequence ID" value="KAG6524178.1"/>
    <property type="molecule type" value="Genomic_DNA"/>
</dbReference>
<name>A0A8J5HVH9_ZINOF</name>
<dbReference type="Proteomes" id="UP000734854">
    <property type="component" value="Unassembled WGS sequence"/>
</dbReference>
<gene>
    <name evidence="1" type="ORF">ZIOFF_014069</name>
</gene>